<dbReference type="RefSeq" id="WP_102872548.1">
    <property type="nucleotide sequence ID" value="NZ_JAJCJG010000039.1"/>
</dbReference>
<feature type="transmembrane region" description="Helical" evidence="1">
    <location>
        <begin position="100"/>
        <end position="122"/>
    </location>
</feature>
<protein>
    <submittedName>
        <fullName evidence="2">Uncharacterized protein</fullName>
    </submittedName>
</protein>
<organism evidence="2 3">
    <name type="scientific">Enterococcus avium</name>
    <name type="common">Streptococcus avium</name>
    <dbReference type="NCBI Taxonomy" id="33945"/>
    <lineage>
        <taxon>Bacteria</taxon>
        <taxon>Bacillati</taxon>
        <taxon>Bacillota</taxon>
        <taxon>Bacilli</taxon>
        <taxon>Lactobacillales</taxon>
        <taxon>Enterococcaceae</taxon>
        <taxon>Enterococcus</taxon>
    </lineage>
</organism>
<feature type="transmembrane region" description="Helical" evidence="1">
    <location>
        <begin position="6"/>
        <end position="25"/>
    </location>
</feature>
<feature type="transmembrane region" description="Helical" evidence="1">
    <location>
        <begin position="37"/>
        <end position="55"/>
    </location>
</feature>
<keyword evidence="1" id="KW-0472">Membrane</keyword>
<name>A0A2N8Q2F4_ENTAV</name>
<evidence type="ECO:0000313" key="3">
    <source>
        <dbReference type="Proteomes" id="UP000316316"/>
    </source>
</evidence>
<dbReference type="Proteomes" id="UP000316316">
    <property type="component" value="Unassembled WGS sequence"/>
</dbReference>
<reference evidence="2 3" key="1">
    <citation type="submission" date="2017-10" db="EMBL/GenBank/DDBJ databases">
        <title>FDA dAtabase for Regulatory Grade micrObial Sequences (FDA-ARGOS): Supporting development and validation of Infectious Disease Dx tests.</title>
        <authorList>
            <person name="Campos J."/>
            <person name="Goldberg B."/>
            <person name="Tallon L.J."/>
            <person name="Sadzewicz L."/>
            <person name="Sengamalay N."/>
            <person name="Ott S."/>
            <person name="Godinez A."/>
            <person name="Nagaraj S."/>
            <person name="Vyas G."/>
            <person name="Aluvathingal J."/>
            <person name="Nadendla S."/>
            <person name="Geyer C."/>
            <person name="Nandy P."/>
            <person name="Hobson J."/>
            <person name="Sichtig H."/>
        </authorList>
    </citation>
    <scope>NUCLEOTIDE SEQUENCE [LARGE SCALE GENOMIC DNA]</scope>
    <source>
        <strain evidence="2 3">FDAARGOS_185</strain>
    </source>
</reference>
<sequence>MMKGIGILAAEWVVTGMIVYAGLCGRKLFFIDGPRPAVITLGLIGFALCMVMPTMGKFISNAPAHPLTIMGYIFGVMALFTTAVQLFNWQIPFIQDPKNALFVIAGCIVIKSIIGRFSFLVIT</sequence>
<proteinExistence type="predicted"/>
<comment type="caution">
    <text evidence="2">The sequence shown here is derived from an EMBL/GenBank/DDBJ whole genome shotgun (WGS) entry which is preliminary data.</text>
</comment>
<evidence type="ECO:0000256" key="1">
    <source>
        <dbReference type="SAM" id="Phobius"/>
    </source>
</evidence>
<keyword evidence="1" id="KW-1133">Transmembrane helix</keyword>
<feature type="transmembrane region" description="Helical" evidence="1">
    <location>
        <begin position="67"/>
        <end position="88"/>
    </location>
</feature>
<evidence type="ECO:0000313" key="2">
    <source>
        <dbReference type="EMBL" id="TRZ34480.1"/>
    </source>
</evidence>
<dbReference type="AlphaFoldDB" id="A0A2N8Q2F4"/>
<dbReference type="EMBL" id="PDXQ01000001">
    <property type="protein sequence ID" value="TRZ34480.1"/>
    <property type="molecule type" value="Genomic_DNA"/>
</dbReference>
<gene>
    <name evidence="2" type="ORF">AUF17_10475</name>
</gene>
<accession>A0A2N8Q2F4</accession>
<keyword evidence="1" id="KW-0812">Transmembrane</keyword>